<dbReference type="EMBL" id="QGKX02000004">
    <property type="protein sequence ID" value="KAF3604048.1"/>
    <property type="molecule type" value="Genomic_DNA"/>
</dbReference>
<gene>
    <name evidence="1" type="ORF">F2Q69_00035064</name>
</gene>
<protein>
    <submittedName>
        <fullName evidence="1">Uncharacterized protein</fullName>
    </submittedName>
</protein>
<name>A0A8S9ST77_BRACR</name>
<sequence>MSKAYQLNSCQGNIPHLEDLLLRHAYDRLMPATSINQMKLHAPCSTSTTLLTGSATISSSSAGSLHAH</sequence>
<accession>A0A8S9ST77</accession>
<comment type="caution">
    <text evidence="1">The sequence shown here is derived from an EMBL/GenBank/DDBJ whole genome shotgun (WGS) entry which is preliminary data.</text>
</comment>
<reference evidence="1" key="1">
    <citation type="submission" date="2019-12" db="EMBL/GenBank/DDBJ databases">
        <title>Genome sequencing and annotation of Brassica cretica.</title>
        <authorList>
            <person name="Studholme D.J."/>
            <person name="Sarris P."/>
        </authorList>
    </citation>
    <scope>NUCLEOTIDE SEQUENCE</scope>
    <source>
        <strain evidence="1">PFS-109/04</strain>
        <tissue evidence="1">Leaf</tissue>
    </source>
</reference>
<proteinExistence type="predicted"/>
<organism evidence="1 2">
    <name type="scientific">Brassica cretica</name>
    <name type="common">Mustard</name>
    <dbReference type="NCBI Taxonomy" id="69181"/>
    <lineage>
        <taxon>Eukaryota</taxon>
        <taxon>Viridiplantae</taxon>
        <taxon>Streptophyta</taxon>
        <taxon>Embryophyta</taxon>
        <taxon>Tracheophyta</taxon>
        <taxon>Spermatophyta</taxon>
        <taxon>Magnoliopsida</taxon>
        <taxon>eudicotyledons</taxon>
        <taxon>Gunneridae</taxon>
        <taxon>Pentapetalae</taxon>
        <taxon>rosids</taxon>
        <taxon>malvids</taxon>
        <taxon>Brassicales</taxon>
        <taxon>Brassicaceae</taxon>
        <taxon>Brassiceae</taxon>
        <taxon>Brassica</taxon>
    </lineage>
</organism>
<dbReference type="AlphaFoldDB" id="A0A8S9ST77"/>
<evidence type="ECO:0000313" key="2">
    <source>
        <dbReference type="Proteomes" id="UP000712600"/>
    </source>
</evidence>
<evidence type="ECO:0000313" key="1">
    <source>
        <dbReference type="EMBL" id="KAF3604048.1"/>
    </source>
</evidence>
<dbReference type="Proteomes" id="UP000712600">
    <property type="component" value="Unassembled WGS sequence"/>
</dbReference>